<evidence type="ECO:0000313" key="10">
    <source>
        <dbReference type="Proteomes" id="UP000510822"/>
    </source>
</evidence>
<dbReference type="SUPFAM" id="SSF52029">
    <property type="entry name" value="GroEL apical domain-like"/>
    <property type="match status" value="1"/>
</dbReference>
<comment type="function">
    <text evidence="6 8">Together with its co-chaperonin GroES, plays an essential role in assisting protein folding. The GroEL-GroES system forms a nano-cage that allows encapsulation of the non-native substrate proteins and provides a physical environment optimized to promote and accelerate protein folding.</text>
</comment>
<evidence type="ECO:0000256" key="6">
    <source>
        <dbReference type="HAMAP-Rule" id="MF_00600"/>
    </source>
</evidence>
<dbReference type="InterPro" id="IPR002423">
    <property type="entry name" value="Cpn60/GroEL/TCP-1"/>
</dbReference>
<organism evidence="9 10">
    <name type="scientific">Chitinibacter fontanus</name>
    <dbReference type="NCBI Taxonomy" id="1737446"/>
    <lineage>
        <taxon>Bacteria</taxon>
        <taxon>Pseudomonadati</taxon>
        <taxon>Pseudomonadota</taxon>
        <taxon>Betaproteobacteria</taxon>
        <taxon>Neisseriales</taxon>
        <taxon>Chitinibacteraceae</taxon>
        <taxon>Chitinibacter</taxon>
    </lineage>
</organism>
<dbReference type="HAMAP" id="MF_00600">
    <property type="entry name" value="CH60"/>
    <property type="match status" value="1"/>
</dbReference>
<dbReference type="NCBIfam" id="TIGR02348">
    <property type="entry name" value="GroEL"/>
    <property type="match status" value="1"/>
</dbReference>
<evidence type="ECO:0000256" key="7">
    <source>
        <dbReference type="RuleBase" id="RU000418"/>
    </source>
</evidence>
<dbReference type="Gene3D" id="3.50.7.10">
    <property type="entry name" value="GroEL"/>
    <property type="match status" value="1"/>
</dbReference>
<keyword evidence="6" id="KW-0963">Cytoplasm</keyword>
<feature type="binding site" evidence="6">
    <location>
        <begin position="30"/>
        <end position="33"/>
    </location>
    <ligand>
        <name>ATP</name>
        <dbReference type="ChEBI" id="CHEBI:30616"/>
    </ligand>
</feature>
<dbReference type="GO" id="GO:0051082">
    <property type="term" value="F:unfolded protein binding"/>
    <property type="evidence" value="ECO:0007669"/>
    <property type="project" value="UniProtKB-UniRule"/>
</dbReference>
<evidence type="ECO:0000256" key="2">
    <source>
        <dbReference type="ARBA" id="ARBA00022741"/>
    </source>
</evidence>
<dbReference type="PRINTS" id="PR00298">
    <property type="entry name" value="CHAPERONIN60"/>
</dbReference>
<keyword evidence="5 6" id="KW-0413">Isomerase</keyword>
<dbReference type="Pfam" id="PF00118">
    <property type="entry name" value="Cpn60_TCP1"/>
    <property type="match status" value="1"/>
</dbReference>
<name>A0A7D5Z5P6_9NEIS</name>
<evidence type="ECO:0000256" key="8">
    <source>
        <dbReference type="RuleBase" id="RU000419"/>
    </source>
</evidence>
<dbReference type="Gene3D" id="1.10.560.10">
    <property type="entry name" value="GroEL-like equatorial domain"/>
    <property type="match status" value="1"/>
</dbReference>
<dbReference type="EC" id="5.6.1.7" evidence="6"/>
<dbReference type="InterPro" id="IPR027410">
    <property type="entry name" value="TCP-1-like_intermed_sf"/>
</dbReference>
<evidence type="ECO:0000256" key="4">
    <source>
        <dbReference type="ARBA" id="ARBA00023186"/>
    </source>
</evidence>
<reference evidence="9 10" key="1">
    <citation type="journal article" date="2016" name="Int. J. Syst. Evol. Microbiol.">
        <title>Chitinibacter fontanus sp. nov., isolated from a spring.</title>
        <authorList>
            <person name="Sheu S.Y."/>
            <person name="Li Y.S."/>
            <person name="Young C.C."/>
            <person name="Chen W.M."/>
        </authorList>
    </citation>
    <scope>NUCLEOTIDE SEQUENCE [LARGE SCALE GENOMIC DNA]</scope>
    <source>
        <strain evidence="9 10">STM-7</strain>
    </source>
</reference>
<accession>A0A7D5Z5P6</accession>
<dbReference type="SUPFAM" id="SSF54849">
    <property type="entry name" value="GroEL-intermediate domain like"/>
    <property type="match status" value="1"/>
</dbReference>
<keyword evidence="4 6" id="KW-0143">Chaperone</keyword>
<evidence type="ECO:0000256" key="1">
    <source>
        <dbReference type="ARBA" id="ARBA00006607"/>
    </source>
</evidence>
<keyword evidence="2 6" id="KW-0547">Nucleotide-binding</keyword>
<feature type="binding site" evidence="6">
    <location>
        <position position="415"/>
    </location>
    <ligand>
        <name>ATP</name>
        <dbReference type="ChEBI" id="CHEBI:30616"/>
    </ligand>
</feature>
<comment type="similarity">
    <text evidence="1 6 7">Belongs to the chaperonin (HSP60) family.</text>
</comment>
<dbReference type="Gene3D" id="3.30.260.10">
    <property type="entry name" value="TCP-1-like chaperonin intermediate domain"/>
    <property type="match status" value="1"/>
</dbReference>
<dbReference type="InterPro" id="IPR027413">
    <property type="entry name" value="GROEL-like_equatorial_sf"/>
</dbReference>
<keyword evidence="3 6" id="KW-0067">ATP-binding</keyword>
<evidence type="ECO:0000313" key="9">
    <source>
        <dbReference type="EMBL" id="QLI80922.1"/>
    </source>
</evidence>
<dbReference type="SUPFAM" id="SSF48592">
    <property type="entry name" value="GroEL equatorial domain-like"/>
    <property type="match status" value="1"/>
</dbReference>
<dbReference type="GO" id="GO:0016853">
    <property type="term" value="F:isomerase activity"/>
    <property type="evidence" value="ECO:0007669"/>
    <property type="project" value="UniProtKB-KW"/>
</dbReference>
<dbReference type="PANTHER" id="PTHR45633">
    <property type="entry name" value="60 KDA HEAT SHOCK PROTEIN, MITOCHONDRIAL"/>
    <property type="match status" value="1"/>
</dbReference>
<comment type="subcellular location">
    <subcellularLocation>
        <location evidence="6">Cytoplasm</location>
    </subcellularLocation>
</comment>
<feature type="binding site" evidence="6">
    <location>
        <position position="495"/>
    </location>
    <ligand>
        <name>ATP</name>
        <dbReference type="ChEBI" id="CHEBI:30616"/>
    </ligand>
</feature>
<dbReference type="GO" id="GO:0140662">
    <property type="term" value="F:ATP-dependent protein folding chaperone"/>
    <property type="evidence" value="ECO:0007669"/>
    <property type="project" value="InterPro"/>
</dbReference>
<feature type="binding site" evidence="6">
    <location>
        <begin position="87"/>
        <end position="91"/>
    </location>
    <ligand>
        <name>ATP</name>
        <dbReference type="ChEBI" id="CHEBI:30616"/>
    </ligand>
</feature>
<dbReference type="GO" id="GO:0005524">
    <property type="term" value="F:ATP binding"/>
    <property type="evidence" value="ECO:0007669"/>
    <property type="project" value="UniProtKB-UniRule"/>
</dbReference>
<dbReference type="FunFam" id="3.50.7.10:FF:000001">
    <property type="entry name" value="60 kDa chaperonin"/>
    <property type="match status" value="1"/>
</dbReference>
<evidence type="ECO:0000256" key="5">
    <source>
        <dbReference type="ARBA" id="ARBA00023235"/>
    </source>
</evidence>
<feature type="binding site" evidence="6">
    <location>
        <position position="51"/>
    </location>
    <ligand>
        <name>ATP</name>
        <dbReference type="ChEBI" id="CHEBI:30616"/>
    </ligand>
</feature>
<dbReference type="KEGG" id="cfon:HZU75_04935"/>
<dbReference type="RefSeq" id="WP_180308054.1">
    <property type="nucleotide sequence ID" value="NZ_CP058952.1"/>
</dbReference>
<proteinExistence type="inferred from homology"/>
<dbReference type="GO" id="GO:0042026">
    <property type="term" value="P:protein refolding"/>
    <property type="evidence" value="ECO:0007669"/>
    <property type="project" value="UniProtKB-UniRule"/>
</dbReference>
<dbReference type="InterPro" id="IPR027409">
    <property type="entry name" value="GroEL-like_apical_dom_sf"/>
</dbReference>
<dbReference type="InterPro" id="IPR018370">
    <property type="entry name" value="Chaperonin_Cpn60_CS"/>
</dbReference>
<sequence>MAAKEVLFGDSARAKMVNGVNVLANAVKVTLGPKGRNVVLERSFGAPTITKDGVSVAKEVELKDKFENMGAQMVKEVASKTSDIAGDGTTTATVLAQAIVQEGMKYVAAGMNPMDLKRGIDKAVVTLVGELKNIAKPCTTSKEIAQVGSISANSDEIIGEKIAAAMDKVGKEGVITVEDGSGLEDELDVVEGMQFDRGYLSPYFINNPDKQIAALDNPFVLLFDKKISNIRDLLPVLEQVAKAGRPLLIIAEDVDGEALATLVVNNIRGILKTVAVKAPGFGDRRKAMLEDIAILTGGTVIAEEVGLSLEKADLSLLGQAKRIEVAKENTTIIDGAGQEEAIKTRVAMIRKQVEESTSDYDREKLQERVAKLAGGVAVIKVGAATEVEMKEKKARVEDALHATRAAVEEGIVAGGGVALLRARSTITELKGSNADQDAGIKIVLRAIEAPLRQIVQNAGDEPSVVVAKVLEGKGNFGYNAATGEYGDMVEMGVLDPAKVTRSALQHAASVAGLLLTTDCMIAELPKEDAPAMPDMGGMGGMGGMM</sequence>
<dbReference type="AlphaFoldDB" id="A0A7D5Z5P6"/>
<dbReference type="NCBIfam" id="NF009487">
    <property type="entry name" value="PRK12849.1"/>
    <property type="match status" value="1"/>
</dbReference>
<gene>
    <name evidence="6 9" type="primary">groL</name>
    <name evidence="6" type="synonym">groEL</name>
    <name evidence="9" type="ORF">HZU75_04935</name>
</gene>
<evidence type="ECO:0000256" key="3">
    <source>
        <dbReference type="ARBA" id="ARBA00022840"/>
    </source>
</evidence>
<dbReference type="PROSITE" id="PS00296">
    <property type="entry name" value="CHAPERONINS_CPN60"/>
    <property type="match status" value="1"/>
</dbReference>
<keyword evidence="10" id="KW-1185">Reference proteome</keyword>
<dbReference type="GO" id="GO:0005737">
    <property type="term" value="C:cytoplasm"/>
    <property type="evidence" value="ECO:0007669"/>
    <property type="project" value="UniProtKB-SubCell"/>
</dbReference>
<dbReference type="NCBIfam" id="NF009488">
    <property type="entry name" value="PRK12850.1"/>
    <property type="match status" value="1"/>
</dbReference>
<dbReference type="Proteomes" id="UP000510822">
    <property type="component" value="Chromosome"/>
</dbReference>
<dbReference type="FunFam" id="1.10.560.10:FF:000001">
    <property type="entry name" value="60 kDa chaperonin"/>
    <property type="match status" value="1"/>
</dbReference>
<dbReference type="CDD" id="cd03344">
    <property type="entry name" value="GroEL"/>
    <property type="match status" value="1"/>
</dbReference>
<feature type="binding site" evidence="6">
    <location>
        <begin position="479"/>
        <end position="481"/>
    </location>
    <ligand>
        <name>ATP</name>
        <dbReference type="ChEBI" id="CHEBI:30616"/>
    </ligand>
</feature>
<protein>
    <recommendedName>
        <fullName evidence="6">Chaperonin GroEL</fullName>
        <ecNumber evidence="6">5.6.1.7</ecNumber>
    </recommendedName>
    <alternativeName>
        <fullName evidence="6">60 kDa chaperonin</fullName>
    </alternativeName>
    <alternativeName>
        <fullName evidence="6">Chaperonin-60</fullName>
        <shortName evidence="6">Cpn60</shortName>
    </alternativeName>
</protein>
<dbReference type="InterPro" id="IPR001844">
    <property type="entry name" value="Cpn60/GroEL"/>
</dbReference>
<dbReference type="EMBL" id="CP058952">
    <property type="protein sequence ID" value="QLI80922.1"/>
    <property type="molecule type" value="Genomic_DNA"/>
</dbReference>
<dbReference type="NCBIfam" id="NF009489">
    <property type="entry name" value="PRK12851.1"/>
    <property type="match status" value="1"/>
</dbReference>
<dbReference type="NCBIfam" id="NF000592">
    <property type="entry name" value="PRK00013.1"/>
    <property type="match status" value="1"/>
</dbReference>
<comment type="subunit">
    <text evidence="6 8">Forms a cylinder of 14 subunits composed of two heptameric rings stacked back-to-back. Interacts with the co-chaperonin GroES.</text>
</comment>